<dbReference type="PANTHER" id="PTHR20883">
    <property type="entry name" value="PHYTANOYL-COA DIOXYGENASE DOMAIN CONTAINING 1"/>
    <property type="match status" value="1"/>
</dbReference>
<keyword evidence="8" id="KW-1185">Reference proteome</keyword>
<evidence type="ECO:0000256" key="4">
    <source>
        <dbReference type="ARBA" id="ARBA00022964"/>
    </source>
</evidence>
<dbReference type="STRING" id="1448315.A0A319CEX4"/>
<evidence type="ECO:0000256" key="6">
    <source>
        <dbReference type="ARBA" id="ARBA00023004"/>
    </source>
</evidence>
<evidence type="ECO:0000256" key="2">
    <source>
        <dbReference type="ARBA" id="ARBA00005830"/>
    </source>
</evidence>
<dbReference type="VEuPathDB" id="FungiDB:BO82DRAFT_414836"/>
<dbReference type="GeneID" id="37142679"/>
<evidence type="ECO:0000313" key="7">
    <source>
        <dbReference type="EMBL" id="PYH81907.1"/>
    </source>
</evidence>
<sequence length="305" mass="33656">MSFHFPPLTPVKRVAASAGLGPILGAFKDDGVVVIEGFFTPEQVNELNDDLTPPLEKVKNGPSLKDPEIARYHGSNTKRMSNMSTHSRVFRTQTLDNDLLHDICTAIFAKDSGDYWLNTALVIDIGPGNKAQPLHRDEEQHPVFRTVGPGGIEAGVNFFIALTRFTDENGATRMIPGSHKWPKDATRTDGLEIEAPHGTLPVEMNAGDVALFSGRNIHGGGANRTRDERRRGVAMSIQASYLTPEEAHTLLVPLDKVREMSPRAQKMLGFRSQFPKDTPGIWMSDMREIAEVLGLERDANSKTDY</sequence>
<accession>A0A319CEX4</accession>
<gene>
    <name evidence="7" type="ORF">BO82DRAFT_414836</name>
</gene>
<proteinExistence type="inferred from homology"/>
<keyword evidence="5" id="KW-0560">Oxidoreductase</keyword>
<dbReference type="EMBL" id="KZ821699">
    <property type="protein sequence ID" value="PYH81907.1"/>
    <property type="molecule type" value="Genomic_DNA"/>
</dbReference>
<evidence type="ECO:0000313" key="8">
    <source>
        <dbReference type="Proteomes" id="UP000248340"/>
    </source>
</evidence>
<dbReference type="SUPFAM" id="SSF51197">
    <property type="entry name" value="Clavaminate synthase-like"/>
    <property type="match status" value="1"/>
</dbReference>
<name>A0A319CEX4_9EURO</name>
<dbReference type="Pfam" id="PF05721">
    <property type="entry name" value="PhyH"/>
    <property type="match status" value="1"/>
</dbReference>
<comment type="similarity">
    <text evidence="2">Belongs to the PhyH family.</text>
</comment>
<dbReference type="GO" id="GO:0051213">
    <property type="term" value="F:dioxygenase activity"/>
    <property type="evidence" value="ECO:0007669"/>
    <property type="project" value="UniProtKB-KW"/>
</dbReference>
<organism evidence="7 8">
    <name type="scientific">Aspergillus uvarum CBS 121591</name>
    <dbReference type="NCBI Taxonomy" id="1448315"/>
    <lineage>
        <taxon>Eukaryota</taxon>
        <taxon>Fungi</taxon>
        <taxon>Dikarya</taxon>
        <taxon>Ascomycota</taxon>
        <taxon>Pezizomycotina</taxon>
        <taxon>Eurotiomycetes</taxon>
        <taxon>Eurotiomycetidae</taxon>
        <taxon>Eurotiales</taxon>
        <taxon>Aspergillaceae</taxon>
        <taxon>Aspergillus</taxon>
        <taxon>Aspergillus subgen. Circumdati</taxon>
    </lineage>
</organism>
<protein>
    <submittedName>
        <fullName evidence="7">Toxin biosynthesis protein</fullName>
    </submittedName>
</protein>
<dbReference type="InterPro" id="IPR008775">
    <property type="entry name" value="Phytyl_CoA_dOase-like"/>
</dbReference>
<dbReference type="Proteomes" id="UP000248340">
    <property type="component" value="Unassembled WGS sequence"/>
</dbReference>
<dbReference type="GO" id="GO:0046872">
    <property type="term" value="F:metal ion binding"/>
    <property type="evidence" value="ECO:0007669"/>
    <property type="project" value="UniProtKB-KW"/>
</dbReference>
<keyword evidence="6" id="KW-0408">Iron</keyword>
<comment type="cofactor">
    <cofactor evidence="1">
        <name>Fe cation</name>
        <dbReference type="ChEBI" id="CHEBI:24875"/>
    </cofactor>
</comment>
<dbReference type="Gene3D" id="2.60.120.620">
    <property type="entry name" value="q2cbj1_9rhob like domain"/>
    <property type="match status" value="1"/>
</dbReference>
<keyword evidence="4" id="KW-0223">Dioxygenase</keyword>
<dbReference type="RefSeq" id="XP_025492107.1">
    <property type="nucleotide sequence ID" value="XM_025639937.1"/>
</dbReference>
<reference evidence="7 8" key="1">
    <citation type="submission" date="2016-12" db="EMBL/GenBank/DDBJ databases">
        <title>The genomes of Aspergillus section Nigri reveals drivers in fungal speciation.</title>
        <authorList>
            <consortium name="DOE Joint Genome Institute"/>
            <person name="Vesth T.C."/>
            <person name="Nybo J."/>
            <person name="Theobald S."/>
            <person name="Brandl J."/>
            <person name="Frisvad J.C."/>
            <person name="Nielsen K.F."/>
            <person name="Lyhne E.K."/>
            <person name="Kogle M.E."/>
            <person name="Kuo A."/>
            <person name="Riley R."/>
            <person name="Clum A."/>
            <person name="Nolan M."/>
            <person name="Lipzen A."/>
            <person name="Salamov A."/>
            <person name="Henrissat B."/>
            <person name="Wiebenga A."/>
            <person name="De Vries R.P."/>
            <person name="Grigoriev I.V."/>
            <person name="Mortensen U.H."/>
            <person name="Andersen M.R."/>
            <person name="Baker S.E."/>
        </authorList>
    </citation>
    <scope>NUCLEOTIDE SEQUENCE [LARGE SCALE GENOMIC DNA]</scope>
    <source>
        <strain evidence="7 8">CBS 121591</strain>
    </source>
</reference>
<dbReference type="OrthoDB" id="445007at2759"/>
<dbReference type="AlphaFoldDB" id="A0A319CEX4"/>
<dbReference type="PANTHER" id="PTHR20883:SF19">
    <property type="entry name" value="MULTIFUNCTIONAL DIOXYGENASE AUSE"/>
    <property type="match status" value="1"/>
</dbReference>
<evidence type="ECO:0000256" key="5">
    <source>
        <dbReference type="ARBA" id="ARBA00023002"/>
    </source>
</evidence>
<evidence type="ECO:0000256" key="1">
    <source>
        <dbReference type="ARBA" id="ARBA00001962"/>
    </source>
</evidence>
<keyword evidence="3" id="KW-0479">Metal-binding</keyword>
<evidence type="ECO:0000256" key="3">
    <source>
        <dbReference type="ARBA" id="ARBA00022723"/>
    </source>
</evidence>